<evidence type="ECO:0000259" key="1">
    <source>
        <dbReference type="Pfam" id="PF01936"/>
    </source>
</evidence>
<comment type="caution">
    <text evidence="2">The sequence shown here is derived from an EMBL/GenBank/DDBJ whole genome shotgun (WGS) entry which is preliminary data.</text>
</comment>
<name>A0A1F6WGJ9_9BACT</name>
<protein>
    <recommendedName>
        <fullName evidence="1">NYN domain-containing protein</fullName>
    </recommendedName>
</protein>
<feature type="domain" description="NYN" evidence="1">
    <location>
        <begin position="16"/>
        <end position="165"/>
    </location>
</feature>
<evidence type="ECO:0000313" key="2">
    <source>
        <dbReference type="EMBL" id="OGI81040.1"/>
    </source>
</evidence>
<dbReference type="Gene3D" id="3.40.50.1010">
    <property type="entry name" value="5'-nuclease"/>
    <property type="match status" value="1"/>
</dbReference>
<evidence type="ECO:0000313" key="3">
    <source>
        <dbReference type="Proteomes" id="UP000179880"/>
    </source>
</evidence>
<dbReference type="AlphaFoldDB" id="A0A1F6WGJ9"/>
<dbReference type="GO" id="GO:0004540">
    <property type="term" value="F:RNA nuclease activity"/>
    <property type="evidence" value="ECO:0007669"/>
    <property type="project" value="InterPro"/>
</dbReference>
<dbReference type="PANTHER" id="PTHR35458">
    <property type="entry name" value="SLR0755 PROTEIN"/>
    <property type="match status" value="1"/>
</dbReference>
<dbReference type="PANTHER" id="PTHR35458:SF8">
    <property type="entry name" value="SLR0650 PROTEIN"/>
    <property type="match status" value="1"/>
</dbReference>
<dbReference type="Pfam" id="PF01936">
    <property type="entry name" value="NYN"/>
    <property type="match status" value="1"/>
</dbReference>
<dbReference type="Proteomes" id="UP000179880">
    <property type="component" value="Unassembled WGS sequence"/>
</dbReference>
<dbReference type="InterPro" id="IPR021139">
    <property type="entry name" value="NYN"/>
</dbReference>
<reference evidence="2 3" key="1">
    <citation type="journal article" date="2016" name="Nat. Commun.">
        <title>Thousands of microbial genomes shed light on interconnected biogeochemical processes in an aquifer system.</title>
        <authorList>
            <person name="Anantharaman K."/>
            <person name="Brown C.T."/>
            <person name="Hug L.A."/>
            <person name="Sharon I."/>
            <person name="Castelle C.J."/>
            <person name="Probst A.J."/>
            <person name="Thomas B.C."/>
            <person name="Singh A."/>
            <person name="Wilkins M.J."/>
            <person name="Karaoz U."/>
            <person name="Brodie E.L."/>
            <person name="Williams K.H."/>
            <person name="Hubbard S.S."/>
            <person name="Banfield J.F."/>
        </authorList>
    </citation>
    <scope>NUCLEOTIDE SEQUENCE [LARGE SCALE GENOMIC DNA]</scope>
</reference>
<dbReference type="EMBL" id="MFUH01000043">
    <property type="protein sequence ID" value="OGI81040.1"/>
    <property type="molecule type" value="Genomic_DNA"/>
</dbReference>
<gene>
    <name evidence="2" type="ORF">A3B93_00450</name>
</gene>
<proteinExistence type="predicted"/>
<dbReference type="InterPro" id="IPR047140">
    <property type="entry name" value="LabA"/>
</dbReference>
<organism evidence="2 3">
    <name type="scientific">Candidatus Nomurabacteria bacterium RIFCSPHIGHO2_02_FULL_42_24</name>
    <dbReference type="NCBI Taxonomy" id="1801757"/>
    <lineage>
        <taxon>Bacteria</taxon>
        <taxon>Candidatus Nomuraibacteriota</taxon>
    </lineage>
</organism>
<dbReference type="CDD" id="cd10911">
    <property type="entry name" value="PIN_LabA"/>
    <property type="match status" value="1"/>
</dbReference>
<accession>A0A1F6WGJ9</accession>
<sequence>MNDKVNQLLENAKGKKVGIFIDNANWFYPQKELGWRVSFSKLLIFLQEYFQIKVVKIYAGTPLSDKDQPPFDHFCQAVQKSGCFVVTKPLKKIWLDRTKGVFVHKCNFDVEIAFDIARSVDDLDIIIIGSGDSDFLEVKNFVLEKKKRFLILCFEKGVAWEMRKLHHIFLEDLRNIIKR</sequence>